<evidence type="ECO:0000259" key="1">
    <source>
        <dbReference type="Pfam" id="PF03886"/>
    </source>
</evidence>
<organism evidence="2 3">
    <name type="scientific">Halopseudomonas laoshanensis</name>
    <dbReference type="NCBI Taxonomy" id="2268758"/>
    <lineage>
        <taxon>Bacteria</taxon>
        <taxon>Pseudomonadati</taxon>
        <taxon>Pseudomonadota</taxon>
        <taxon>Gammaproteobacteria</taxon>
        <taxon>Pseudomonadales</taxon>
        <taxon>Pseudomonadaceae</taxon>
        <taxon>Halopseudomonas</taxon>
    </lineage>
</organism>
<proteinExistence type="predicted"/>
<evidence type="ECO:0000313" key="3">
    <source>
        <dbReference type="Proteomes" id="UP000463138"/>
    </source>
</evidence>
<protein>
    <recommendedName>
        <fullName evidence="1">ABC-type transport auxiliary lipoprotein component domain-containing protein</fullName>
    </recommendedName>
</protein>
<dbReference type="SUPFAM" id="SSF159594">
    <property type="entry name" value="XCC0632-like"/>
    <property type="match status" value="1"/>
</dbReference>
<dbReference type="EMBL" id="QOVF01000003">
    <property type="protein sequence ID" value="KAA0694237.1"/>
    <property type="molecule type" value="Genomic_DNA"/>
</dbReference>
<dbReference type="AlphaFoldDB" id="A0A7V7GT73"/>
<dbReference type="Pfam" id="PF03886">
    <property type="entry name" value="ABC_trans_aux"/>
    <property type="match status" value="1"/>
</dbReference>
<name>A0A7V7GT73_9GAMM</name>
<accession>A0A7V7GT73</accession>
<comment type="caution">
    <text evidence="2">The sequence shown here is derived from an EMBL/GenBank/DDBJ whole genome shotgun (WGS) entry which is preliminary data.</text>
</comment>
<dbReference type="PROSITE" id="PS51257">
    <property type="entry name" value="PROKAR_LIPOPROTEIN"/>
    <property type="match status" value="1"/>
</dbReference>
<dbReference type="InterPro" id="IPR005586">
    <property type="entry name" value="ABC_trans_aux"/>
</dbReference>
<feature type="domain" description="ABC-type transport auxiliary lipoprotein component" evidence="1">
    <location>
        <begin position="28"/>
        <end position="175"/>
    </location>
</feature>
<dbReference type="RefSeq" id="WP_149333068.1">
    <property type="nucleotide sequence ID" value="NZ_QOVF01000003.1"/>
</dbReference>
<evidence type="ECO:0000313" key="2">
    <source>
        <dbReference type="EMBL" id="KAA0694237.1"/>
    </source>
</evidence>
<gene>
    <name evidence="2" type="ORF">DT594_13130</name>
</gene>
<sequence length="190" mass="20828">MAFPRKIMLAAAVLLLAACRSDPIQFHTLSPTSTSAQSASAVQRGNVEVQIETISIPPQVDRQQIVVRQSDSSLAILEGHWWGASLVDEMRSALAQQLPDQGAARKVSVRLDVQRLDSLPGQYALIDVNWRLRDLDTDARPLLYCRSRLQTAAGVSIDEIVIAHQQNLRQLAAEITQAASNTAWRCSSSS</sequence>
<dbReference type="Proteomes" id="UP000463138">
    <property type="component" value="Unassembled WGS sequence"/>
</dbReference>
<keyword evidence="3" id="KW-1185">Reference proteome</keyword>
<dbReference type="Gene3D" id="3.40.50.10610">
    <property type="entry name" value="ABC-type transport auxiliary lipoprotein component"/>
    <property type="match status" value="1"/>
</dbReference>
<reference evidence="2 3" key="1">
    <citation type="submission" date="2018-07" db="EMBL/GenBank/DDBJ databases">
        <title>Pseudomonas laoshanensis sp. nov., isolated from soil.</title>
        <authorList>
            <person name="Sun J."/>
            <person name="Yu L."/>
            <person name="Wang M."/>
            <person name="Zhang C."/>
        </authorList>
    </citation>
    <scope>NUCLEOTIDE SEQUENCE [LARGE SCALE GENOMIC DNA]</scope>
    <source>
        <strain evidence="2 3">Y22</strain>
    </source>
</reference>
<dbReference type="OrthoDB" id="5949767at2"/>